<comment type="caution">
    <text evidence="1">The sequence shown here is derived from an EMBL/GenBank/DDBJ whole genome shotgun (WGS) entry which is preliminary data.</text>
</comment>
<evidence type="ECO:0000313" key="1">
    <source>
        <dbReference type="EMBL" id="KAF5388174.1"/>
    </source>
</evidence>
<evidence type="ECO:0000313" key="2">
    <source>
        <dbReference type="Proteomes" id="UP000565441"/>
    </source>
</evidence>
<gene>
    <name evidence="1" type="ORF">D9615_000071</name>
</gene>
<dbReference type="EMBL" id="JAACJP010000001">
    <property type="protein sequence ID" value="KAF5388174.1"/>
    <property type="molecule type" value="Genomic_DNA"/>
</dbReference>
<dbReference type="Proteomes" id="UP000565441">
    <property type="component" value="Unassembled WGS sequence"/>
</dbReference>
<accession>A0A8H5HS24</accession>
<sequence length="130" mass="15015">MEMESGLKATTFPAFEPPLRLDWHYVAYLVSWIVSRTQDEFELLQEALPFLFDLPTILQRRNELTRRILRVLVDPTRSMPLVQDQTGAYWLDVLAADHRSGAHLESGVQEDKDDELANLCRQFGEVAIQN</sequence>
<reference evidence="1 2" key="1">
    <citation type="journal article" date="2020" name="ISME J.">
        <title>Uncovering the hidden diversity of litter-decomposition mechanisms in mushroom-forming fungi.</title>
        <authorList>
            <person name="Floudas D."/>
            <person name="Bentzer J."/>
            <person name="Ahren D."/>
            <person name="Johansson T."/>
            <person name="Persson P."/>
            <person name="Tunlid A."/>
        </authorList>
    </citation>
    <scope>NUCLEOTIDE SEQUENCE [LARGE SCALE GENOMIC DNA]</scope>
    <source>
        <strain evidence="1 2">CBS 661.87</strain>
    </source>
</reference>
<dbReference type="OrthoDB" id="269496at2759"/>
<organism evidence="1 2">
    <name type="scientific">Tricholomella constricta</name>
    <dbReference type="NCBI Taxonomy" id="117010"/>
    <lineage>
        <taxon>Eukaryota</taxon>
        <taxon>Fungi</taxon>
        <taxon>Dikarya</taxon>
        <taxon>Basidiomycota</taxon>
        <taxon>Agaricomycotina</taxon>
        <taxon>Agaricomycetes</taxon>
        <taxon>Agaricomycetidae</taxon>
        <taxon>Agaricales</taxon>
        <taxon>Tricholomatineae</taxon>
        <taxon>Lyophyllaceae</taxon>
        <taxon>Tricholomella</taxon>
    </lineage>
</organism>
<proteinExistence type="predicted"/>
<protein>
    <submittedName>
        <fullName evidence="1">Uncharacterized protein</fullName>
    </submittedName>
</protein>
<name>A0A8H5HS24_9AGAR</name>
<dbReference type="AlphaFoldDB" id="A0A8H5HS24"/>
<keyword evidence="2" id="KW-1185">Reference proteome</keyword>